<dbReference type="Pfam" id="PF01547">
    <property type="entry name" value="SBP_bac_1"/>
    <property type="match status" value="1"/>
</dbReference>
<dbReference type="EMBL" id="JANHNZ010000001">
    <property type="protein sequence ID" value="MCQ9209340.1"/>
    <property type="molecule type" value="Genomic_DNA"/>
</dbReference>
<evidence type="ECO:0000256" key="1">
    <source>
        <dbReference type="ARBA" id="ARBA00022475"/>
    </source>
</evidence>
<keyword evidence="3" id="KW-0472">Membrane</keyword>
<dbReference type="SUPFAM" id="SSF53850">
    <property type="entry name" value="Periplasmic binding protein-like II"/>
    <property type="match status" value="1"/>
</dbReference>
<dbReference type="InterPro" id="IPR006059">
    <property type="entry name" value="SBP"/>
</dbReference>
<dbReference type="InterPro" id="IPR050490">
    <property type="entry name" value="Bact_solute-bd_prot1"/>
</dbReference>
<keyword evidence="5" id="KW-0449">Lipoprotein</keyword>
<keyword evidence="1" id="KW-1003">Cell membrane</keyword>
<sequence>MSKKKIGFLALAATTCVLALAGCSGNGSAESSTSTADKPTETATSNEIALSAWGYEQNVEFKAIVEAFEKKYDAKVKVVDIDPGSYENKITTLLASGDKTDVLSMKDVGSYVNYANKQQLVDLTAYSEGLSAEDLANYGGSLDSYRTEDGKIYALPFRKDTYVLFYNKKLFDAAGVDYPKDLTWDTYQELAKKLTSGANEAEKVYGGYHHKWFPILQATAANQTGGDLLSGKYDYLKNYYDIFLNMQKDGTVMDYATIKTTNTTYSSVFETNKTATMIMGSFYISRLLKAQASGENEMSWGMTTIPQRSDSKETITYGGPAGMAVNKNAANPELAQKFVEFASGKEGALVLSKLGITTAYKNKETLNALFSIEGMPQDEESKKALTPDKDGLEYAAKASAAGITKVLGEEHDLIMVGDKSVEDGIKEMESRTKDLVE</sequence>
<protein>
    <submittedName>
        <fullName evidence="7">Extracellular solute-binding protein</fullName>
    </submittedName>
</protein>
<evidence type="ECO:0000256" key="2">
    <source>
        <dbReference type="ARBA" id="ARBA00022729"/>
    </source>
</evidence>
<evidence type="ECO:0000256" key="3">
    <source>
        <dbReference type="ARBA" id="ARBA00023136"/>
    </source>
</evidence>
<evidence type="ECO:0000313" key="8">
    <source>
        <dbReference type="Proteomes" id="UP001059480"/>
    </source>
</evidence>
<keyword evidence="4" id="KW-0564">Palmitate</keyword>
<organism evidence="7 8">
    <name type="scientific">Granulicatella seriolae</name>
    <dbReference type="NCBI Taxonomy" id="2967226"/>
    <lineage>
        <taxon>Bacteria</taxon>
        <taxon>Bacillati</taxon>
        <taxon>Bacillota</taxon>
        <taxon>Bacilli</taxon>
        <taxon>Lactobacillales</taxon>
        <taxon>Carnobacteriaceae</taxon>
        <taxon>Granulicatella</taxon>
    </lineage>
</organism>
<comment type="caution">
    <text evidence="7">The sequence shown here is derived from an EMBL/GenBank/DDBJ whole genome shotgun (WGS) entry which is preliminary data.</text>
</comment>
<reference evidence="7" key="1">
    <citation type="submission" date="2022-07" db="EMBL/GenBank/DDBJ databases">
        <authorList>
            <person name="Jung M.-Y."/>
            <person name="Lee M."/>
        </authorList>
    </citation>
    <scope>NUCLEOTIDE SEQUENCE</scope>
    <source>
        <strain evidence="7">S8</strain>
    </source>
</reference>
<dbReference type="RefSeq" id="WP_256944443.1">
    <property type="nucleotide sequence ID" value="NZ_JANHNZ010000001.1"/>
</dbReference>
<dbReference type="PROSITE" id="PS51257">
    <property type="entry name" value="PROKAR_LIPOPROTEIN"/>
    <property type="match status" value="1"/>
</dbReference>
<feature type="signal peptide" evidence="6">
    <location>
        <begin position="1"/>
        <end position="21"/>
    </location>
</feature>
<feature type="chain" id="PRO_5047529539" evidence="6">
    <location>
        <begin position="22"/>
        <end position="437"/>
    </location>
</feature>
<dbReference type="Gene3D" id="3.40.190.10">
    <property type="entry name" value="Periplasmic binding protein-like II"/>
    <property type="match status" value="1"/>
</dbReference>
<reference evidence="7" key="3">
    <citation type="journal article" date="2023" name="Microbiol. Resour. Announc.">
        <title>Draft Genome Sequence of Granulicatella sp. Strain S8, Isolated from a Marine Fish, Seriola quinqueradiata.</title>
        <authorList>
            <person name="Lee M."/>
            <person name="Farooq A."/>
            <person name="Jeong J.B."/>
            <person name="Jung M.Y."/>
        </authorList>
    </citation>
    <scope>NUCLEOTIDE SEQUENCE</scope>
    <source>
        <strain evidence="7">S8</strain>
    </source>
</reference>
<evidence type="ECO:0000256" key="6">
    <source>
        <dbReference type="SAM" id="SignalP"/>
    </source>
</evidence>
<dbReference type="PANTHER" id="PTHR43649:SF33">
    <property type="entry name" value="POLYGALACTURONAN_RHAMNOGALACTURONAN-BINDING PROTEIN YTCQ"/>
    <property type="match status" value="1"/>
</dbReference>
<evidence type="ECO:0000313" key="7">
    <source>
        <dbReference type="EMBL" id="MCQ9209340.1"/>
    </source>
</evidence>
<name>A0ABT1WLF0_9LACT</name>
<proteinExistence type="predicted"/>
<evidence type="ECO:0000256" key="5">
    <source>
        <dbReference type="ARBA" id="ARBA00023288"/>
    </source>
</evidence>
<gene>
    <name evidence="7" type="ORF">NPA36_02005</name>
</gene>
<dbReference type="PANTHER" id="PTHR43649">
    <property type="entry name" value="ARABINOSE-BINDING PROTEIN-RELATED"/>
    <property type="match status" value="1"/>
</dbReference>
<dbReference type="Proteomes" id="UP001059480">
    <property type="component" value="Unassembled WGS sequence"/>
</dbReference>
<keyword evidence="8" id="KW-1185">Reference proteome</keyword>
<keyword evidence="2 6" id="KW-0732">Signal</keyword>
<accession>A0ABT1WLF0</accession>
<evidence type="ECO:0000256" key="4">
    <source>
        <dbReference type="ARBA" id="ARBA00023139"/>
    </source>
</evidence>
<reference evidence="7" key="2">
    <citation type="journal article" date="2023" name="Curr. Microbiol.">
        <title>Granulicatella seriolae sp. nov., a Novel Facultative Anaerobe Isolated from Yellowtail Marine Fish.</title>
        <authorList>
            <person name="Lee M."/>
            <person name="Choi Y.J."/>
            <person name="Farooq A."/>
            <person name="Jeong J.B."/>
            <person name="Jung M.Y."/>
        </authorList>
    </citation>
    <scope>NUCLEOTIDE SEQUENCE</scope>
    <source>
        <strain evidence="7">S8</strain>
    </source>
</reference>